<dbReference type="Gene3D" id="2.60.120.200">
    <property type="match status" value="1"/>
</dbReference>
<evidence type="ECO:0000313" key="2">
    <source>
        <dbReference type="EMBL" id="QLH51315.1"/>
    </source>
</evidence>
<feature type="chain" id="PRO_5028114689" description="PEP-CTERM protein-sorting domain-containing protein" evidence="1">
    <location>
        <begin position="22"/>
        <end position="238"/>
    </location>
</feature>
<accession>A0A7D5NBE1</accession>
<dbReference type="Proteomes" id="UP000509684">
    <property type="component" value="Chromosome"/>
</dbReference>
<dbReference type="InterPro" id="IPR013320">
    <property type="entry name" value="ConA-like_dom_sf"/>
</dbReference>
<evidence type="ECO:0000256" key="1">
    <source>
        <dbReference type="SAM" id="SignalP"/>
    </source>
</evidence>
<organism evidence="2 3">
    <name type="scientific">Candidatus Accumulibacter cognatus</name>
    <dbReference type="NCBI Taxonomy" id="2954383"/>
    <lineage>
        <taxon>Bacteria</taxon>
        <taxon>Pseudomonadati</taxon>
        <taxon>Pseudomonadota</taxon>
        <taxon>Betaproteobacteria</taxon>
        <taxon>Candidatus Accumulibacter</taxon>
    </lineage>
</organism>
<dbReference type="KEGG" id="acog:HWD57_17020"/>
<name>A0A7D5NBE1_9PROT</name>
<proteinExistence type="predicted"/>
<feature type="signal peptide" evidence="1">
    <location>
        <begin position="1"/>
        <end position="21"/>
    </location>
</feature>
<reference evidence="2 3" key="1">
    <citation type="journal article" date="2019" name="Microbiome">
        <title>Annotated bacterial chromosomes from frame-shift-corrected long-read metagenomic data.</title>
        <authorList>
            <person name="Arumugam K."/>
            <person name="Bagci C."/>
            <person name="Bessarab I."/>
            <person name="Beier S."/>
            <person name="Buchfink B."/>
            <person name="Gorska A."/>
            <person name="Qiu G."/>
            <person name="Huson D.H."/>
            <person name="Williams R.B.H."/>
        </authorList>
    </citation>
    <scope>NUCLEOTIDE SEQUENCE [LARGE SCALE GENOMIC DNA]</scope>
    <source>
        <strain evidence="2">SSA1</strain>
    </source>
</reference>
<dbReference type="EMBL" id="CP058708">
    <property type="protein sequence ID" value="QLH51315.1"/>
    <property type="molecule type" value="Genomic_DNA"/>
</dbReference>
<dbReference type="AlphaFoldDB" id="A0A7D5NBE1"/>
<protein>
    <recommendedName>
        <fullName evidence="4">PEP-CTERM protein-sorting domain-containing protein</fullName>
    </recommendedName>
</protein>
<dbReference type="SUPFAM" id="SSF49899">
    <property type="entry name" value="Concanavalin A-like lectins/glucanases"/>
    <property type="match status" value="1"/>
</dbReference>
<keyword evidence="1" id="KW-0732">Signal</keyword>
<evidence type="ECO:0000313" key="3">
    <source>
        <dbReference type="Proteomes" id="UP000509684"/>
    </source>
</evidence>
<evidence type="ECO:0008006" key="4">
    <source>
        <dbReference type="Google" id="ProtNLM"/>
    </source>
</evidence>
<sequence>MKIKSLLSAAILAVVSWQSHATPITLDFTSLPSAQGWTFVRDAGNTEASVFSVDGHVLTMDSRIGNANGYDRSSAINPALPYVIKARSRAFDGGISMSFSFANGSKGGALYLSPNALFTVNSAGHFQLLALIDNSVFHDFQIEGDFISGYTVSVDGSVVGGGQLFNANFTELFFGDQGSAGSGQAQLSAYSFSQSDNLNVPEPGTYTLLFGGLVALVNVTRRETRGLKRGVLKSCIHA</sequence>
<gene>
    <name evidence="2" type="ORF">HWD57_17020</name>
</gene>